<protein>
    <submittedName>
        <fullName evidence="2">CYFA0S03e05512g1_1</fullName>
    </submittedName>
</protein>
<proteinExistence type="predicted"/>
<evidence type="ECO:0000313" key="2">
    <source>
        <dbReference type="EMBL" id="CDR39631.1"/>
    </source>
</evidence>
<reference evidence="2" key="1">
    <citation type="journal article" date="2014" name="Genome Announc.">
        <title>Genome sequence of the yeast Cyberlindnera fabianii (Hansenula fabianii).</title>
        <authorList>
            <person name="Freel K.C."/>
            <person name="Sarilar V."/>
            <person name="Neuveglise C."/>
            <person name="Devillers H."/>
            <person name="Friedrich A."/>
            <person name="Schacherer J."/>
        </authorList>
    </citation>
    <scope>NUCLEOTIDE SEQUENCE</scope>
    <source>
        <strain evidence="2">YJS4271</strain>
    </source>
</reference>
<organism evidence="2">
    <name type="scientific">Cyberlindnera fabianii</name>
    <name type="common">Yeast</name>
    <name type="synonym">Hansenula fabianii</name>
    <dbReference type="NCBI Taxonomy" id="36022"/>
    <lineage>
        <taxon>Eukaryota</taxon>
        <taxon>Fungi</taxon>
        <taxon>Dikarya</taxon>
        <taxon>Ascomycota</taxon>
        <taxon>Saccharomycotina</taxon>
        <taxon>Saccharomycetes</taxon>
        <taxon>Phaffomycetales</taxon>
        <taxon>Phaffomycetaceae</taxon>
        <taxon>Cyberlindnera</taxon>
    </lineage>
</organism>
<dbReference type="OrthoDB" id="3981190at2759"/>
<dbReference type="VEuPathDB" id="FungiDB:BON22_5114"/>
<name>A0A061AY23_CYBFA</name>
<sequence>MLSYNLLDHRSQCMLAGITEHATTSDSLNSSPSEGRVVGSKRARLKRYFGQIHHRRLISPSEGSPILKTSNNSPNDIFDEDSSPSLSSSPLSSPVPTSSPSPIHLKGLSMKLQLWRTGWKLRPISDTPLWFQKLYHYRKLKKLYQMGDSPHISSHGSDNREMNEMFECYRTYHGKSFQDECPLSDDMVNSASVPHYSPLTTLSYENLEELRKEIFGTSYLDDFGADLQNITRKVSLSHSKDLKDLHENESAVKGTVIEELAAPDDANPTPLTLSHPHIGVTSTMKNKISENNEPTQRVKILERSLSISSQRSNRTESSSSSSFSMVTINIPTMRDTHFIACLSDTVSEGQTIQSIYRPQELNCHQVMNITNAAASFTDCIDIEQDENMKNGEPSIKFDMFAQLMLYDHFQRLERKRKTSHRKEVPTHLTTTEKRQEFFKEKGTLKLFDANVSFHKNDPELVHLSRSCRLKLPKFCDVERFKMGAVPNKKSILKTKKNINSEAEILLAQLCDSVPIESFLDLVDQNERRKMELLPSLGDTRYSQVLLYYDQVDDF</sequence>
<dbReference type="EMBL" id="LK052888">
    <property type="protein sequence ID" value="CDR39631.1"/>
    <property type="molecule type" value="Genomic_DNA"/>
</dbReference>
<dbReference type="AlphaFoldDB" id="A0A061AY23"/>
<gene>
    <name evidence="2" type="ORF">CYFA0S_03e05512g</name>
</gene>
<feature type="region of interest" description="Disordered" evidence="1">
    <location>
        <begin position="60"/>
        <end position="103"/>
    </location>
</feature>
<evidence type="ECO:0000256" key="1">
    <source>
        <dbReference type="SAM" id="MobiDB-lite"/>
    </source>
</evidence>
<feature type="compositionally biased region" description="Low complexity" evidence="1">
    <location>
        <begin position="83"/>
        <end position="102"/>
    </location>
</feature>
<accession>A0A061AY23</accession>